<accession>A0ABN3DGS2</accession>
<organism evidence="4 5">
    <name type="scientific">Streptomyces indiaensis</name>
    <dbReference type="NCBI Taxonomy" id="284033"/>
    <lineage>
        <taxon>Bacteria</taxon>
        <taxon>Bacillati</taxon>
        <taxon>Actinomycetota</taxon>
        <taxon>Actinomycetes</taxon>
        <taxon>Kitasatosporales</taxon>
        <taxon>Streptomycetaceae</taxon>
        <taxon>Streptomyces</taxon>
    </lineage>
</organism>
<dbReference type="InterPro" id="IPR015422">
    <property type="entry name" value="PyrdxlP-dep_Trfase_small"/>
</dbReference>
<name>A0ABN3DGS2_9ACTN</name>
<evidence type="ECO:0000313" key="5">
    <source>
        <dbReference type="Proteomes" id="UP001501474"/>
    </source>
</evidence>
<keyword evidence="5" id="KW-1185">Reference proteome</keyword>
<evidence type="ECO:0000313" key="4">
    <source>
        <dbReference type="EMBL" id="GAA2230757.1"/>
    </source>
</evidence>
<dbReference type="InterPro" id="IPR000277">
    <property type="entry name" value="Cys/Met-Metab_PyrdxlP-dep_enz"/>
</dbReference>
<dbReference type="Proteomes" id="UP001501474">
    <property type="component" value="Unassembled WGS sequence"/>
</dbReference>
<dbReference type="EMBL" id="BAAART010000055">
    <property type="protein sequence ID" value="GAA2230757.1"/>
    <property type="molecule type" value="Genomic_DNA"/>
</dbReference>
<comment type="cofactor">
    <cofactor evidence="1 3">
        <name>pyridoxal 5'-phosphate</name>
        <dbReference type="ChEBI" id="CHEBI:597326"/>
    </cofactor>
</comment>
<dbReference type="InterPro" id="IPR015424">
    <property type="entry name" value="PyrdxlP-dep_Trfase"/>
</dbReference>
<proteinExistence type="inferred from homology"/>
<comment type="caution">
    <text evidence="4">The sequence shown here is derived from an EMBL/GenBank/DDBJ whole genome shotgun (WGS) entry which is preliminary data.</text>
</comment>
<dbReference type="Pfam" id="PF01053">
    <property type="entry name" value="Cys_Met_Meta_PP"/>
    <property type="match status" value="1"/>
</dbReference>
<evidence type="ECO:0000256" key="3">
    <source>
        <dbReference type="RuleBase" id="RU362118"/>
    </source>
</evidence>
<dbReference type="SUPFAM" id="SSF53383">
    <property type="entry name" value="PLP-dependent transferases"/>
    <property type="match status" value="1"/>
</dbReference>
<evidence type="ECO:0000256" key="1">
    <source>
        <dbReference type="ARBA" id="ARBA00001933"/>
    </source>
</evidence>
<dbReference type="Gene3D" id="3.90.1150.10">
    <property type="entry name" value="Aspartate Aminotransferase, domain 1"/>
    <property type="match status" value="1"/>
</dbReference>
<gene>
    <name evidence="4" type="ORF">GCM10010104_25530</name>
</gene>
<sequence length="92" mass="9965">MLVASEEQTAEVVDRLRVPFMAANFGAPHTLVEQSTSFTYFEYSDNSLVSIGVPRGTVRLALGYSNDVADIIKDLDQSLSHVLSRTGDSVAS</sequence>
<reference evidence="4 5" key="1">
    <citation type="journal article" date="2019" name="Int. J. Syst. Evol. Microbiol.">
        <title>The Global Catalogue of Microorganisms (GCM) 10K type strain sequencing project: providing services to taxonomists for standard genome sequencing and annotation.</title>
        <authorList>
            <consortium name="The Broad Institute Genomics Platform"/>
            <consortium name="The Broad Institute Genome Sequencing Center for Infectious Disease"/>
            <person name="Wu L."/>
            <person name="Ma J."/>
        </authorList>
    </citation>
    <scope>NUCLEOTIDE SEQUENCE [LARGE SCALE GENOMIC DNA]</scope>
    <source>
        <strain evidence="4 5">JCM 3053</strain>
    </source>
</reference>
<dbReference type="RefSeq" id="WP_234847189.1">
    <property type="nucleotide sequence ID" value="NZ_BAAART010000055.1"/>
</dbReference>
<evidence type="ECO:0000256" key="2">
    <source>
        <dbReference type="ARBA" id="ARBA00022898"/>
    </source>
</evidence>
<protein>
    <submittedName>
        <fullName evidence="4">Uncharacterized protein</fullName>
    </submittedName>
</protein>
<comment type="similarity">
    <text evidence="3">Belongs to the trans-sulfuration enzymes family.</text>
</comment>
<keyword evidence="2 3" id="KW-0663">Pyridoxal phosphate</keyword>